<dbReference type="InterPro" id="IPR046470">
    <property type="entry name" value="SAM_HAT_C"/>
</dbReference>
<dbReference type="SUPFAM" id="SSF102522">
    <property type="entry name" value="Bacterial fluorinating enzyme, N-terminal domain"/>
    <property type="match status" value="1"/>
</dbReference>
<proteinExistence type="inferred from homology"/>
<keyword evidence="1" id="KW-0949">S-adenosyl-L-methionine</keyword>
<evidence type="ECO:0000256" key="1">
    <source>
        <dbReference type="ARBA" id="ARBA00022691"/>
    </source>
</evidence>
<keyword evidence="6" id="KW-1185">Reference proteome</keyword>
<dbReference type="InterPro" id="IPR002747">
    <property type="entry name" value="SAM_OH_AdoTrfase"/>
</dbReference>
<evidence type="ECO:0000313" key="5">
    <source>
        <dbReference type="EMBL" id="MFD0962578.1"/>
    </source>
</evidence>
<organism evidence="5 6">
    <name type="scientific">Pseudofulvibacter geojedonensis</name>
    <dbReference type="NCBI Taxonomy" id="1123758"/>
    <lineage>
        <taxon>Bacteria</taxon>
        <taxon>Pseudomonadati</taxon>
        <taxon>Bacteroidota</taxon>
        <taxon>Flavobacteriia</taxon>
        <taxon>Flavobacteriales</taxon>
        <taxon>Flavobacteriaceae</taxon>
        <taxon>Pseudofulvibacter</taxon>
    </lineage>
</organism>
<dbReference type="InterPro" id="IPR046469">
    <property type="entry name" value="SAM_HAT_N"/>
</dbReference>
<dbReference type="InterPro" id="IPR023227">
    <property type="entry name" value="SAM_OH_AdoTrfase_C_sf"/>
</dbReference>
<dbReference type="PANTHER" id="PTHR35092">
    <property type="entry name" value="CHLORINASE MJ1651"/>
    <property type="match status" value="1"/>
</dbReference>
<dbReference type="PIRSF" id="PIRSF006779">
    <property type="entry name" value="UCP006779"/>
    <property type="match status" value="1"/>
</dbReference>
<sequence length="277" mass="30782">MAIITLTTDFGLKDHYVSAIKGAIYSYEPSSIIVDISHHISPFNYTEAAYIIKNAYQSFPEGTIHIIGVDSELSPENEHLAMLLDGHYFICANNGILSMLSSSILPEKLVTINIHNDLNDNFPVKNIFTKVATHIARGGNLDVIGKPFNKLKEVTNLSPVVNNTQDLIVGNVLYVDHYGNVVTNITKELIQTIAKGRDYTVLVRNYTFKTVYNAYSECVNFNIPKEKRQDDGKRLALFNANNNLEIAIYKSNLNTVGGASSLLGLSYRDTISVKFNS</sequence>
<evidence type="ECO:0000259" key="4">
    <source>
        <dbReference type="Pfam" id="PF20257"/>
    </source>
</evidence>
<evidence type="ECO:0000256" key="2">
    <source>
        <dbReference type="ARBA" id="ARBA00024035"/>
    </source>
</evidence>
<comment type="similarity">
    <text evidence="2">Belongs to the SAM hydrolase / SAM-dependent halogenase family.</text>
</comment>
<protein>
    <submittedName>
        <fullName evidence="5">S-adenosyl-l-methionine hydroxide adenosyltransferase family protein</fullName>
    </submittedName>
</protein>
<dbReference type="Proteomes" id="UP001596997">
    <property type="component" value="Unassembled WGS sequence"/>
</dbReference>
<reference evidence="6" key="1">
    <citation type="journal article" date="2019" name="Int. J. Syst. Evol. Microbiol.">
        <title>The Global Catalogue of Microorganisms (GCM) 10K type strain sequencing project: providing services to taxonomists for standard genome sequencing and annotation.</title>
        <authorList>
            <consortium name="The Broad Institute Genomics Platform"/>
            <consortium name="The Broad Institute Genome Sequencing Center for Infectious Disease"/>
            <person name="Wu L."/>
            <person name="Ma J."/>
        </authorList>
    </citation>
    <scope>NUCLEOTIDE SEQUENCE [LARGE SCALE GENOMIC DNA]</scope>
    <source>
        <strain evidence="6">CCUG 62114</strain>
    </source>
</reference>
<evidence type="ECO:0000259" key="3">
    <source>
        <dbReference type="Pfam" id="PF01887"/>
    </source>
</evidence>
<dbReference type="Gene3D" id="3.40.50.10790">
    <property type="entry name" value="S-adenosyl-l-methionine hydroxide adenosyltransferase, N-terminal"/>
    <property type="match status" value="1"/>
</dbReference>
<comment type="caution">
    <text evidence="5">The sequence shown here is derived from an EMBL/GenBank/DDBJ whole genome shotgun (WGS) entry which is preliminary data.</text>
</comment>
<dbReference type="SUPFAM" id="SSF101852">
    <property type="entry name" value="Bacterial fluorinating enzyme, C-terminal domain"/>
    <property type="match status" value="1"/>
</dbReference>
<name>A0ABW3HYH7_9FLAO</name>
<dbReference type="InterPro" id="IPR023228">
    <property type="entry name" value="SAM_OH_AdoTrfase_N_sf"/>
</dbReference>
<feature type="domain" description="S-adenosyl-l-methionine hydroxide adenosyltransferase C-terminal" evidence="4">
    <location>
        <begin position="170"/>
        <end position="271"/>
    </location>
</feature>
<gene>
    <name evidence="5" type="ORF">ACFQ1O_01015</name>
</gene>
<accession>A0ABW3HYH7</accession>
<feature type="domain" description="S-adenosyl-l-methionine hydroxide adenosyltransferase N-terminal" evidence="3">
    <location>
        <begin position="4"/>
        <end position="145"/>
    </location>
</feature>
<dbReference type="EMBL" id="JBHTJM010000002">
    <property type="protein sequence ID" value="MFD0962578.1"/>
    <property type="molecule type" value="Genomic_DNA"/>
</dbReference>
<dbReference type="PANTHER" id="PTHR35092:SF1">
    <property type="entry name" value="CHLORINASE MJ1651"/>
    <property type="match status" value="1"/>
</dbReference>
<dbReference type="Pfam" id="PF01887">
    <property type="entry name" value="SAM_HAT_N"/>
    <property type="match status" value="1"/>
</dbReference>
<dbReference type="Pfam" id="PF20257">
    <property type="entry name" value="SAM_HAT_C"/>
    <property type="match status" value="1"/>
</dbReference>
<dbReference type="Gene3D" id="2.40.30.90">
    <property type="entry name" value="Bacterial fluorinating enzyme like"/>
    <property type="match status" value="1"/>
</dbReference>
<evidence type="ECO:0000313" key="6">
    <source>
        <dbReference type="Proteomes" id="UP001596997"/>
    </source>
</evidence>
<dbReference type="RefSeq" id="WP_377712388.1">
    <property type="nucleotide sequence ID" value="NZ_JBHTJM010000002.1"/>
</dbReference>